<evidence type="ECO:0000313" key="3">
    <source>
        <dbReference type="Proteomes" id="UP000606786"/>
    </source>
</evidence>
<gene>
    <name evidence="2" type="ORF">CCAP1982_LOCUS10023</name>
</gene>
<evidence type="ECO:0000256" key="1">
    <source>
        <dbReference type="SAM" id="MobiDB-lite"/>
    </source>
</evidence>
<reference evidence="2" key="1">
    <citation type="submission" date="2020-11" db="EMBL/GenBank/DDBJ databases">
        <authorList>
            <person name="Whitehead M."/>
        </authorList>
    </citation>
    <scope>NUCLEOTIDE SEQUENCE</scope>
    <source>
        <strain evidence="2">EGII</strain>
    </source>
</reference>
<feature type="compositionally biased region" description="Basic residues" evidence="1">
    <location>
        <begin position="66"/>
        <end position="75"/>
    </location>
</feature>
<dbReference type="Proteomes" id="UP000606786">
    <property type="component" value="Unassembled WGS sequence"/>
</dbReference>
<keyword evidence="3" id="KW-1185">Reference proteome</keyword>
<dbReference type="AlphaFoldDB" id="A0A811UUZ1"/>
<evidence type="ECO:0000313" key="2">
    <source>
        <dbReference type="EMBL" id="CAD7001526.1"/>
    </source>
</evidence>
<protein>
    <submittedName>
        <fullName evidence="2">(Mediterranean fruit fly) hypothetical protein</fullName>
    </submittedName>
</protein>
<dbReference type="EMBL" id="CAJHJT010000023">
    <property type="protein sequence ID" value="CAD7001526.1"/>
    <property type="molecule type" value="Genomic_DNA"/>
</dbReference>
<sequence>MAVEQQKCEQLYEEKTFRNHEGRHVVSSPFKAPPSGIDSGASRYIATRQFDRSESSLGEKPPLSKAKPKNARQMR</sequence>
<feature type="region of interest" description="Disordered" evidence="1">
    <location>
        <begin position="49"/>
        <end position="75"/>
    </location>
</feature>
<accession>A0A811UUZ1</accession>
<proteinExistence type="predicted"/>
<comment type="caution">
    <text evidence="2">The sequence shown here is derived from an EMBL/GenBank/DDBJ whole genome shotgun (WGS) entry which is preliminary data.</text>
</comment>
<name>A0A811UUZ1_CERCA</name>
<feature type="non-terminal residue" evidence="2">
    <location>
        <position position="75"/>
    </location>
</feature>
<organism evidence="2 3">
    <name type="scientific">Ceratitis capitata</name>
    <name type="common">Mediterranean fruit fly</name>
    <name type="synonym">Tephritis capitata</name>
    <dbReference type="NCBI Taxonomy" id="7213"/>
    <lineage>
        <taxon>Eukaryota</taxon>
        <taxon>Metazoa</taxon>
        <taxon>Ecdysozoa</taxon>
        <taxon>Arthropoda</taxon>
        <taxon>Hexapoda</taxon>
        <taxon>Insecta</taxon>
        <taxon>Pterygota</taxon>
        <taxon>Neoptera</taxon>
        <taxon>Endopterygota</taxon>
        <taxon>Diptera</taxon>
        <taxon>Brachycera</taxon>
        <taxon>Muscomorpha</taxon>
        <taxon>Tephritoidea</taxon>
        <taxon>Tephritidae</taxon>
        <taxon>Ceratitis</taxon>
        <taxon>Ceratitis</taxon>
    </lineage>
</organism>